<dbReference type="EMBL" id="CM020618">
    <property type="protein sequence ID" value="KAK1862571.1"/>
    <property type="molecule type" value="Genomic_DNA"/>
</dbReference>
<comment type="caution">
    <text evidence="1">The sequence shown here is derived from an EMBL/GenBank/DDBJ whole genome shotgun (WGS) entry which is preliminary data.</text>
</comment>
<protein>
    <submittedName>
        <fullName evidence="1">Uncharacterized protein</fullName>
    </submittedName>
</protein>
<accession>A0ACC3BY00</accession>
<evidence type="ECO:0000313" key="1">
    <source>
        <dbReference type="EMBL" id="KAK1862571.1"/>
    </source>
</evidence>
<reference evidence="1" key="1">
    <citation type="submission" date="2019-11" db="EMBL/GenBank/DDBJ databases">
        <title>Nori genome reveals adaptations in red seaweeds to the harsh intertidal environment.</title>
        <authorList>
            <person name="Wang D."/>
            <person name="Mao Y."/>
        </authorList>
    </citation>
    <scope>NUCLEOTIDE SEQUENCE</scope>
    <source>
        <tissue evidence="1">Gametophyte</tissue>
    </source>
</reference>
<sequence>MFFPSSCIDPWLPVPALYVFFLCFPIALFLLHGVQESTIALHHVRSFGTEGRPRQEGQLPPSVEIYEYIVFRGPDIQDLQVLTTVPKYEKPKSFFDDFSSHPIAPAGQGRDGSGADGGRPKRGMPVEQRRALDMETFGETAPNRVCVVYVF</sequence>
<organism evidence="1 2">
    <name type="scientific">Pyropia yezoensis</name>
    <name type="common">Susabi-nori</name>
    <name type="synonym">Porphyra yezoensis</name>
    <dbReference type="NCBI Taxonomy" id="2788"/>
    <lineage>
        <taxon>Eukaryota</taxon>
        <taxon>Rhodophyta</taxon>
        <taxon>Bangiophyceae</taxon>
        <taxon>Bangiales</taxon>
        <taxon>Bangiaceae</taxon>
        <taxon>Pyropia</taxon>
    </lineage>
</organism>
<gene>
    <name evidence="1" type="ORF">I4F81_005139</name>
</gene>
<keyword evidence="2" id="KW-1185">Reference proteome</keyword>
<name>A0ACC3BY00_PYRYE</name>
<dbReference type="Proteomes" id="UP000798662">
    <property type="component" value="Chromosome 1"/>
</dbReference>
<evidence type="ECO:0000313" key="2">
    <source>
        <dbReference type="Proteomes" id="UP000798662"/>
    </source>
</evidence>
<proteinExistence type="predicted"/>